<feature type="transmembrane region" description="Helical" evidence="1">
    <location>
        <begin position="136"/>
        <end position="163"/>
    </location>
</feature>
<organism evidence="2 3">
    <name type="scientific">Brevibacterium salitolerans</name>
    <dbReference type="NCBI Taxonomy" id="1403566"/>
    <lineage>
        <taxon>Bacteria</taxon>
        <taxon>Bacillati</taxon>
        <taxon>Actinomycetota</taxon>
        <taxon>Actinomycetes</taxon>
        <taxon>Micrococcales</taxon>
        <taxon>Brevibacteriaceae</taxon>
        <taxon>Brevibacterium</taxon>
    </lineage>
</organism>
<name>A0ABP5I590_9MICO</name>
<feature type="transmembrane region" description="Helical" evidence="1">
    <location>
        <begin position="39"/>
        <end position="70"/>
    </location>
</feature>
<gene>
    <name evidence="2" type="ORF">GCM10009823_10830</name>
</gene>
<keyword evidence="3" id="KW-1185">Reference proteome</keyword>
<dbReference type="InterPro" id="IPR007403">
    <property type="entry name" value="DUF456"/>
</dbReference>
<evidence type="ECO:0000256" key="1">
    <source>
        <dbReference type="SAM" id="Phobius"/>
    </source>
</evidence>
<evidence type="ECO:0000313" key="3">
    <source>
        <dbReference type="Proteomes" id="UP001500984"/>
    </source>
</evidence>
<protein>
    <submittedName>
        <fullName evidence="2">DUF456 domain-containing protein</fullName>
    </submittedName>
</protein>
<keyword evidence="1" id="KW-0472">Membrane</keyword>
<reference evidence="3" key="1">
    <citation type="journal article" date="2019" name="Int. J. Syst. Evol. Microbiol.">
        <title>The Global Catalogue of Microorganisms (GCM) 10K type strain sequencing project: providing services to taxonomists for standard genome sequencing and annotation.</title>
        <authorList>
            <consortium name="The Broad Institute Genomics Platform"/>
            <consortium name="The Broad Institute Genome Sequencing Center for Infectious Disease"/>
            <person name="Wu L."/>
            <person name="Ma J."/>
        </authorList>
    </citation>
    <scope>NUCLEOTIDE SEQUENCE [LARGE SCALE GENOMIC DNA]</scope>
    <source>
        <strain evidence="3">JCM 15900</strain>
    </source>
</reference>
<accession>A0ABP5I590</accession>
<evidence type="ECO:0000313" key="2">
    <source>
        <dbReference type="EMBL" id="GAA2092835.1"/>
    </source>
</evidence>
<proteinExistence type="predicted"/>
<dbReference type="Proteomes" id="UP001500984">
    <property type="component" value="Unassembled WGS sequence"/>
</dbReference>
<feature type="transmembrane region" description="Helical" evidence="1">
    <location>
        <begin position="6"/>
        <end position="27"/>
    </location>
</feature>
<dbReference type="EMBL" id="BAAAPZ010000003">
    <property type="protein sequence ID" value="GAA2092835.1"/>
    <property type="molecule type" value="Genomic_DNA"/>
</dbReference>
<keyword evidence="1" id="KW-0812">Transmembrane</keyword>
<dbReference type="Pfam" id="PF04306">
    <property type="entry name" value="DUF456"/>
    <property type="match status" value="1"/>
</dbReference>
<keyword evidence="1" id="KW-1133">Transmembrane helix</keyword>
<dbReference type="RefSeq" id="WP_291794857.1">
    <property type="nucleotide sequence ID" value="NZ_BAAAPZ010000003.1"/>
</dbReference>
<comment type="caution">
    <text evidence="2">The sequence shown here is derived from an EMBL/GenBank/DDBJ whole genome shotgun (WGS) entry which is preliminary data.</text>
</comment>
<feature type="transmembrane region" description="Helical" evidence="1">
    <location>
        <begin position="90"/>
        <end position="115"/>
    </location>
</feature>
<sequence>MTTELVVTLVAGLLMLVGCVGIVVPVLPGSILIGISALVWAIVLGGGAAWTAFGVIGVLVGVGMAASWVLTGKRLKERGIPNSSMLMGGVLAVVGFFVVPVVGLLLGFVVGLWLAEWRRLGEARPAWDSSWTALKAAGVGILVEFGCAAVALAVFVGTSVYYFTALAPAA</sequence>